<proteinExistence type="inferred from homology"/>
<evidence type="ECO:0000313" key="9">
    <source>
        <dbReference type="EMBL" id="MFC3687378.1"/>
    </source>
</evidence>
<feature type="binding site" evidence="7">
    <location>
        <position position="38"/>
    </location>
    <ligand>
        <name>Mg(2+)</name>
        <dbReference type="ChEBI" id="CHEBI:18420"/>
    </ligand>
</feature>
<evidence type="ECO:0000256" key="8">
    <source>
        <dbReference type="SAM" id="MobiDB-lite"/>
    </source>
</evidence>
<dbReference type="InterPro" id="IPR027417">
    <property type="entry name" value="P-loop_NTPase"/>
</dbReference>
<comment type="caution">
    <text evidence="7">Lacks conserved residue(s) required for the propagation of feature annotation.</text>
</comment>
<dbReference type="Pfam" id="PF01202">
    <property type="entry name" value="SKI"/>
    <property type="match status" value="1"/>
</dbReference>
<evidence type="ECO:0000256" key="2">
    <source>
        <dbReference type="ARBA" id="ARBA00022679"/>
    </source>
</evidence>
<dbReference type="InterPro" id="IPR000623">
    <property type="entry name" value="Shikimate_kinase/TSH1"/>
</dbReference>
<evidence type="ECO:0000256" key="3">
    <source>
        <dbReference type="ARBA" id="ARBA00022741"/>
    </source>
</evidence>
<feature type="region of interest" description="Disordered" evidence="8">
    <location>
        <begin position="1"/>
        <end position="21"/>
    </location>
</feature>
<evidence type="ECO:0000256" key="4">
    <source>
        <dbReference type="ARBA" id="ARBA00022777"/>
    </source>
</evidence>
<dbReference type="GO" id="GO:0016301">
    <property type="term" value="F:kinase activity"/>
    <property type="evidence" value="ECO:0007669"/>
    <property type="project" value="UniProtKB-KW"/>
</dbReference>
<dbReference type="PRINTS" id="PR01100">
    <property type="entry name" value="SHIKIMTKNASE"/>
</dbReference>
<keyword evidence="10" id="KW-1185">Reference proteome</keyword>
<comment type="similarity">
    <text evidence="7">Belongs to the shikimate kinase family.</text>
</comment>
<keyword evidence="1 7" id="KW-0028">Amino-acid biosynthesis</keyword>
<evidence type="ECO:0000313" key="10">
    <source>
        <dbReference type="Proteomes" id="UP001595685"/>
    </source>
</evidence>
<keyword evidence="5 7" id="KW-0067">ATP-binding</keyword>
<keyword evidence="2 7" id="KW-0808">Transferase</keyword>
<evidence type="ECO:0000256" key="1">
    <source>
        <dbReference type="ARBA" id="ARBA00022605"/>
    </source>
</evidence>
<comment type="function">
    <text evidence="7">Catalyzes the specific phosphorylation of the 3-hydroxyl group of shikimic acid using ATP as a cosubstrate.</text>
</comment>
<keyword evidence="7" id="KW-0479">Metal-binding</keyword>
<accession>A0ABV7WC40</accession>
<feature type="binding site" evidence="7">
    <location>
        <position position="102"/>
    </location>
    <ligand>
        <name>substrate</name>
    </ligand>
</feature>
<comment type="cofactor">
    <cofactor evidence="7">
        <name>Mg(2+)</name>
        <dbReference type="ChEBI" id="CHEBI:18420"/>
    </cofactor>
    <text evidence="7">Binds 1 Mg(2+) ion per subunit.</text>
</comment>
<organism evidence="9 10">
    <name type="scientific">Aquipuribacter hungaricus</name>
    <dbReference type="NCBI Taxonomy" id="545624"/>
    <lineage>
        <taxon>Bacteria</taxon>
        <taxon>Bacillati</taxon>
        <taxon>Actinomycetota</taxon>
        <taxon>Actinomycetes</taxon>
        <taxon>Micrococcales</taxon>
        <taxon>Intrasporangiaceae</taxon>
        <taxon>Aquipuribacter</taxon>
    </lineage>
</organism>
<keyword evidence="7" id="KW-0963">Cytoplasm</keyword>
<keyword evidence="3 7" id="KW-0547">Nucleotide-binding</keyword>
<gene>
    <name evidence="7" type="primary">aroK</name>
    <name evidence="9" type="ORF">ACFOLH_03375</name>
</gene>
<feature type="binding site" evidence="7">
    <location>
        <position position="139"/>
    </location>
    <ligand>
        <name>ATP</name>
        <dbReference type="ChEBI" id="CHEBI:30616"/>
    </ligand>
</feature>
<dbReference type="RefSeq" id="WP_376984033.1">
    <property type="nucleotide sequence ID" value="NZ_JBBEOI010000021.1"/>
</dbReference>
<dbReference type="HAMAP" id="MF_00109">
    <property type="entry name" value="Shikimate_kinase"/>
    <property type="match status" value="1"/>
</dbReference>
<dbReference type="InterPro" id="IPR031322">
    <property type="entry name" value="Shikimate/glucono_kinase"/>
</dbReference>
<protein>
    <recommendedName>
        <fullName evidence="7">Shikimate kinase</fullName>
        <shortName evidence="7">SK</shortName>
        <ecNumber evidence="7">2.7.1.71</ecNumber>
    </recommendedName>
</protein>
<evidence type="ECO:0000256" key="7">
    <source>
        <dbReference type="HAMAP-Rule" id="MF_00109"/>
    </source>
</evidence>
<feature type="binding site" evidence="7">
    <location>
        <begin position="34"/>
        <end position="39"/>
    </location>
    <ligand>
        <name>ATP</name>
        <dbReference type="ChEBI" id="CHEBI:30616"/>
    </ligand>
</feature>
<evidence type="ECO:0000256" key="5">
    <source>
        <dbReference type="ARBA" id="ARBA00022840"/>
    </source>
</evidence>
<keyword evidence="4 7" id="KW-0418">Kinase</keyword>
<dbReference type="CDD" id="cd00464">
    <property type="entry name" value="SK"/>
    <property type="match status" value="1"/>
</dbReference>
<feature type="compositionally biased region" description="Low complexity" evidence="8">
    <location>
        <begin position="1"/>
        <end position="19"/>
    </location>
</feature>
<dbReference type="PANTHER" id="PTHR21087">
    <property type="entry name" value="SHIKIMATE KINASE"/>
    <property type="match status" value="1"/>
</dbReference>
<dbReference type="Proteomes" id="UP001595685">
    <property type="component" value="Unassembled WGS sequence"/>
</dbReference>
<comment type="subunit">
    <text evidence="7">Monomer.</text>
</comment>
<sequence>MTDPAGAGVPAPSGAAGRRPGVDAPLVVLVGPPGAGKTTVATALATRLGADVRDTDADVEAGTGTPIPDIFLYSGEPAFRDLERDAVAAALAEHRGVLALGGGAPVDPETRERLRGHRVVFLDVGLAAAARRVGMDAPRPLLLDAPRATWTRLMDVRRPVYTELATAVVHTSDLDPDQVVDQVLAAFPDLTGDLEVPAP</sequence>
<dbReference type="Gene3D" id="3.40.50.300">
    <property type="entry name" value="P-loop containing nucleotide triphosphate hydrolases"/>
    <property type="match status" value="1"/>
</dbReference>
<evidence type="ECO:0000256" key="6">
    <source>
        <dbReference type="ARBA" id="ARBA00023141"/>
    </source>
</evidence>
<feature type="binding site" evidence="7">
    <location>
        <position position="56"/>
    </location>
    <ligand>
        <name>substrate</name>
    </ligand>
</feature>
<comment type="pathway">
    <text evidence="7">Metabolic intermediate biosynthesis; chorismate biosynthesis; chorismate from D-erythrose 4-phosphate and phosphoenolpyruvate: step 5/7.</text>
</comment>
<comment type="caution">
    <text evidence="9">The sequence shown here is derived from an EMBL/GenBank/DDBJ whole genome shotgun (WGS) entry which is preliminary data.</text>
</comment>
<keyword evidence="7" id="KW-0460">Magnesium</keyword>
<feature type="binding site" evidence="7">
    <location>
        <position position="157"/>
    </location>
    <ligand>
        <name>substrate</name>
    </ligand>
</feature>
<dbReference type="EC" id="2.7.1.71" evidence="7"/>
<name>A0ABV7WC40_9MICO</name>
<feature type="binding site" evidence="7">
    <location>
        <position position="80"/>
    </location>
    <ligand>
        <name>substrate</name>
    </ligand>
</feature>
<dbReference type="PANTHER" id="PTHR21087:SF16">
    <property type="entry name" value="SHIKIMATE KINASE 1, CHLOROPLASTIC"/>
    <property type="match status" value="1"/>
</dbReference>
<dbReference type="SUPFAM" id="SSF52540">
    <property type="entry name" value="P-loop containing nucleoside triphosphate hydrolases"/>
    <property type="match status" value="1"/>
</dbReference>
<keyword evidence="6 7" id="KW-0057">Aromatic amino acid biosynthesis</keyword>
<reference evidence="10" key="1">
    <citation type="journal article" date="2019" name="Int. J. Syst. Evol. Microbiol.">
        <title>The Global Catalogue of Microorganisms (GCM) 10K type strain sequencing project: providing services to taxonomists for standard genome sequencing and annotation.</title>
        <authorList>
            <consortium name="The Broad Institute Genomics Platform"/>
            <consortium name="The Broad Institute Genome Sequencing Center for Infectious Disease"/>
            <person name="Wu L."/>
            <person name="Ma J."/>
        </authorList>
    </citation>
    <scope>NUCLEOTIDE SEQUENCE [LARGE SCALE GENOMIC DNA]</scope>
    <source>
        <strain evidence="10">NCAIM B.02333</strain>
    </source>
</reference>
<comment type="catalytic activity">
    <reaction evidence="7">
        <text>shikimate + ATP = 3-phosphoshikimate + ADP + H(+)</text>
        <dbReference type="Rhea" id="RHEA:13121"/>
        <dbReference type="ChEBI" id="CHEBI:15378"/>
        <dbReference type="ChEBI" id="CHEBI:30616"/>
        <dbReference type="ChEBI" id="CHEBI:36208"/>
        <dbReference type="ChEBI" id="CHEBI:145989"/>
        <dbReference type="ChEBI" id="CHEBI:456216"/>
        <dbReference type="EC" id="2.7.1.71"/>
    </reaction>
</comment>
<comment type="subcellular location">
    <subcellularLocation>
        <location evidence="7">Cytoplasm</location>
    </subcellularLocation>
</comment>
<dbReference type="EMBL" id="JBHRWW010000002">
    <property type="protein sequence ID" value="MFC3687378.1"/>
    <property type="molecule type" value="Genomic_DNA"/>
</dbReference>